<dbReference type="EMBL" id="DF144699">
    <property type="protein sequence ID" value="GAA57371.1"/>
    <property type="molecule type" value="Genomic_DNA"/>
</dbReference>
<keyword evidence="2" id="KW-1185">Reference proteome</keyword>
<name>G7YWP1_CLOSI</name>
<evidence type="ECO:0000313" key="2">
    <source>
        <dbReference type="Proteomes" id="UP000008909"/>
    </source>
</evidence>
<dbReference type="InterPro" id="IPR036116">
    <property type="entry name" value="FN3_sf"/>
</dbReference>
<sequence length="828" mass="92834">MQLQLSAEVNNKVLELCGRDSPQKLTITRSNIPSETLELVVAEDIHLEENVLTVLRDSPLSSPLPKVTSTAASFTVKIPTTATEANVAVWSGISKVEIYRPLSHHVTLSREKCSIYGVQLQLKPVSSGAPSPLFEVAPDDTTKQASNQQDREQFQPIFDRNNCLRTFAGKPGRPEYLTATPVGSHLIKIMWSAPMGQIQCPHKYVVKQLSSRGIETAVAHIPANEPLDRTIDCLLPYKPEVNYGNQSVMVLTLRDSWRHVSSSSTLLTMEISVQKQFTVTGLSITYEHTFFQGCEDSTYSVYAVLDGSNLEGLPSEIVAKGRGKKRVTNLRATAADSESVRLTWTMENDKCPTTQLFIEARPTEGELITQMVSDTLREANLALPTCHPYEIVIRSGLQPEERSNPVVVRTRTKTNECTTERLYPGLFSTIQISTNFRWLRTNTDSSLLYTALPNNALIMSTGLVTPRLLSLANKPTTGLERIIYGNVSDPTVKLVLAVPKYDSVQVITNLMAENISPKLQKVKWTAPSVEISCFHTYSVKQLFDGVIFSEMTIQPLPKQKSFVIIAKNEDDREIYELQTFAVLTNCKFGHFILVKRRCQLRKRSNSRTIHASGSLPYVRQLMIKRKMVQNNIFEAYKNPRIGQKRLQHELYSPCPSSITGKGIVEYGPWTSSQSVSGHTLLFTSTHTDDELCRPKPSGILLDPTFFLVAGTLVSFFRIISETLFEVPSGCHTYSYKVQIYSFPGKVQGPEVTTEKTTIIETVRFKPETYDRAARRLHVFLTFPSLHRVVLCGQTRLRATNILVKSYLPKADSRTIEPYRPVLKGLSHI</sequence>
<accession>G7YWP1</accession>
<dbReference type="AlphaFoldDB" id="G7YWP1"/>
<organism evidence="1 2">
    <name type="scientific">Clonorchis sinensis</name>
    <name type="common">Chinese liver fluke</name>
    <dbReference type="NCBI Taxonomy" id="79923"/>
    <lineage>
        <taxon>Eukaryota</taxon>
        <taxon>Metazoa</taxon>
        <taxon>Spiralia</taxon>
        <taxon>Lophotrochozoa</taxon>
        <taxon>Platyhelminthes</taxon>
        <taxon>Trematoda</taxon>
        <taxon>Digenea</taxon>
        <taxon>Opisthorchiida</taxon>
        <taxon>Opisthorchiata</taxon>
        <taxon>Opisthorchiidae</taxon>
        <taxon>Clonorchis</taxon>
    </lineage>
</organism>
<dbReference type="SUPFAM" id="SSF49265">
    <property type="entry name" value="Fibronectin type III"/>
    <property type="match status" value="1"/>
</dbReference>
<proteinExistence type="predicted"/>
<gene>
    <name evidence="1" type="ORF">CLF_112625</name>
</gene>
<evidence type="ECO:0000313" key="1">
    <source>
        <dbReference type="EMBL" id="GAA57371.1"/>
    </source>
</evidence>
<protein>
    <recommendedName>
        <fullName evidence="3">Fibronectin type-III domain-containing protein</fullName>
    </recommendedName>
</protein>
<reference evidence="1" key="1">
    <citation type="journal article" date="2011" name="Genome Biol.">
        <title>The draft genome of the carcinogenic human liver fluke Clonorchis sinensis.</title>
        <authorList>
            <person name="Wang X."/>
            <person name="Chen W."/>
            <person name="Huang Y."/>
            <person name="Sun J."/>
            <person name="Men J."/>
            <person name="Liu H."/>
            <person name="Luo F."/>
            <person name="Guo L."/>
            <person name="Lv X."/>
            <person name="Deng C."/>
            <person name="Zhou C."/>
            <person name="Fan Y."/>
            <person name="Li X."/>
            <person name="Huang L."/>
            <person name="Hu Y."/>
            <person name="Liang C."/>
            <person name="Hu X."/>
            <person name="Xu J."/>
            <person name="Yu X."/>
        </authorList>
    </citation>
    <scope>NUCLEOTIDE SEQUENCE [LARGE SCALE GENOMIC DNA]</scope>
    <source>
        <strain evidence="1">Henan</strain>
    </source>
</reference>
<evidence type="ECO:0008006" key="3">
    <source>
        <dbReference type="Google" id="ProtNLM"/>
    </source>
</evidence>
<dbReference type="Proteomes" id="UP000008909">
    <property type="component" value="Unassembled WGS sequence"/>
</dbReference>
<reference key="2">
    <citation type="submission" date="2011-10" db="EMBL/GenBank/DDBJ databases">
        <title>The genome and transcriptome sequence of Clonorchis sinensis provide insights into the carcinogenic liver fluke.</title>
        <authorList>
            <person name="Wang X."/>
            <person name="Huang Y."/>
            <person name="Chen W."/>
            <person name="Liu H."/>
            <person name="Guo L."/>
            <person name="Chen Y."/>
            <person name="Luo F."/>
            <person name="Zhou W."/>
            <person name="Sun J."/>
            <person name="Mao Q."/>
            <person name="Liang P."/>
            <person name="Zhou C."/>
            <person name="Tian Y."/>
            <person name="Men J."/>
            <person name="Lv X."/>
            <person name="Huang L."/>
            <person name="Zhou J."/>
            <person name="Hu Y."/>
            <person name="Li R."/>
            <person name="Zhang F."/>
            <person name="Lei H."/>
            <person name="Li X."/>
            <person name="Hu X."/>
            <person name="Liang C."/>
            <person name="Xu J."/>
            <person name="Wu Z."/>
            <person name="Yu X."/>
        </authorList>
    </citation>
    <scope>NUCLEOTIDE SEQUENCE</scope>
    <source>
        <strain>Henan</strain>
    </source>
</reference>